<dbReference type="Pfam" id="PF13177">
    <property type="entry name" value="DNA_pol3_delta2"/>
    <property type="match status" value="1"/>
</dbReference>
<dbReference type="InterPro" id="IPR008921">
    <property type="entry name" value="DNA_pol3_clamp-load_cplx_C"/>
</dbReference>
<keyword evidence="5" id="KW-0479">Metal-binding</keyword>
<keyword evidence="4 11" id="KW-0235">DNA replication</keyword>
<dbReference type="InterPro" id="IPR022754">
    <property type="entry name" value="DNA_pol_III_gamma-3"/>
</dbReference>
<dbReference type="GO" id="GO:0003887">
    <property type="term" value="F:DNA-directed DNA polymerase activity"/>
    <property type="evidence" value="ECO:0007669"/>
    <property type="project" value="UniProtKB-KW"/>
</dbReference>
<dbReference type="AlphaFoldDB" id="A0A2M6XAR5"/>
<dbReference type="GO" id="GO:0009360">
    <property type="term" value="C:DNA polymerase III complex"/>
    <property type="evidence" value="ECO:0007669"/>
    <property type="project" value="InterPro"/>
</dbReference>
<dbReference type="Pfam" id="PF20964">
    <property type="entry name" value="DnaX_C"/>
    <property type="match status" value="1"/>
</dbReference>
<dbReference type="EC" id="2.7.7.7" evidence="11"/>
<evidence type="ECO:0000259" key="13">
    <source>
        <dbReference type="SMART" id="SM00382"/>
    </source>
</evidence>
<dbReference type="SUPFAM" id="SSF48019">
    <property type="entry name" value="post-AAA+ oligomerization domain-like"/>
    <property type="match status" value="1"/>
</dbReference>
<accession>A0A2M6XAR5</accession>
<dbReference type="Pfam" id="PF22608">
    <property type="entry name" value="DNAX_ATPase_lid"/>
    <property type="match status" value="1"/>
</dbReference>
<dbReference type="InterPro" id="IPR012763">
    <property type="entry name" value="DNA_pol_III_sug/sutau_N"/>
</dbReference>
<dbReference type="CDD" id="cd00009">
    <property type="entry name" value="AAA"/>
    <property type="match status" value="1"/>
</dbReference>
<evidence type="ECO:0000256" key="5">
    <source>
        <dbReference type="ARBA" id="ARBA00022723"/>
    </source>
</evidence>
<dbReference type="Gene3D" id="1.10.8.60">
    <property type="match status" value="1"/>
</dbReference>
<dbReference type="NCBIfam" id="TIGR02397">
    <property type="entry name" value="dnaX_nterm"/>
    <property type="match status" value="1"/>
</dbReference>
<reference evidence="15" key="1">
    <citation type="submission" date="2017-09" db="EMBL/GenBank/DDBJ databases">
        <title>Depth-based differentiation of microbial function through sediment-hosted aquifers and enrichment of novel symbionts in the deep terrestrial subsurface.</title>
        <authorList>
            <person name="Probst A.J."/>
            <person name="Ladd B."/>
            <person name="Jarett J.K."/>
            <person name="Geller-Mcgrath D.E."/>
            <person name="Sieber C.M.K."/>
            <person name="Emerson J.B."/>
            <person name="Anantharaman K."/>
            <person name="Thomas B.C."/>
            <person name="Malmstrom R."/>
            <person name="Stieglmeier M."/>
            <person name="Klingl A."/>
            <person name="Woyke T."/>
            <person name="Ryan C.M."/>
            <person name="Banfield J.F."/>
        </authorList>
    </citation>
    <scope>NUCLEOTIDE SEQUENCE [LARGE SCALE GENOMIC DNA]</scope>
</reference>
<dbReference type="Gene3D" id="1.20.272.10">
    <property type="match status" value="1"/>
</dbReference>
<proteinExistence type="inferred from homology"/>
<dbReference type="PANTHER" id="PTHR11669">
    <property type="entry name" value="REPLICATION FACTOR C / DNA POLYMERASE III GAMMA-TAU SUBUNIT"/>
    <property type="match status" value="1"/>
</dbReference>
<dbReference type="FunFam" id="3.40.50.300:FF:000014">
    <property type="entry name" value="DNA polymerase III subunit gamma/tau"/>
    <property type="match status" value="1"/>
</dbReference>
<dbReference type="InterPro" id="IPR048448">
    <property type="entry name" value="DnaX-like_C"/>
</dbReference>
<comment type="catalytic activity">
    <reaction evidence="10 11">
        <text>DNA(n) + a 2'-deoxyribonucleoside 5'-triphosphate = DNA(n+1) + diphosphate</text>
        <dbReference type="Rhea" id="RHEA:22508"/>
        <dbReference type="Rhea" id="RHEA-COMP:17339"/>
        <dbReference type="Rhea" id="RHEA-COMP:17340"/>
        <dbReference type="ChEBI" id="CHEBI:33019"/>
        <dbReference type="ChEBI" id="CHEBI:61560"/>
        <dbReference type="ChEBI" id="CHEBI:173112"/>
        <dbReference type="EC" id="2.7.7.7"/>
    </reaction>
</comment>
<keyword evidence="3 11" id="KW-0548">Nucleotidyltransferase</keyword>
<dbReference type="InterPro" id="IPR050238">
    <property type="entry name" value="DNA_Rep/Repair_Clamp_Loader"/>
</dbReference>
<evidence type="ECO:0000256" key="2">
    <source>
        <dbReference type="ARBA" id="ARBA00022679"/>
    </source>
</evidence>
<evidence type="ECO:0000256" key="10">
    <source>
        <dbReference type="ARBA" id="ARBA00049244"/>
    </source>
</evidence>
<evidence type="ECO:0000256" key="11">
    <source>
        <dbReference type="RuleBase" id="RU364063"/>
    </source>
</evidence>
<evidence type="ECO:0000256" key="7">
    <source>
        <dbReference type="ARBA" id="ARBA00022833"/>
    </source>
</evidence>
<comment type="caution">
    <text evidence="14">The sequence shown here is derived from an EMBL/GenBank/DDBJ whole genome shotgun (WGS) entry which is preliminary data.</text>
</comment>
<dbReference type="PRINTS" id="PR00300">
    <property type="entry name" value="CLPPROTEASEA"/>
</dbReference>
<dbReference type="PANTHER" id="PTHR11669:SF0">
    <property type="entry name" value="PROTEIN STICHEL-LIKE 2"/>
    <property type="match status" value="1"/>
</dbReference>
<dbReference type="InterPro" id="IPR045085">
    <property type="entry name" value="HLD_clamp_pol_III_gamma_tau"/>
</dbReference>
<dbReference type="InterPro" id="IPR001270">
    <property type="entry name" value="ClpA/B"/>
</dbReference>
<evidence type="ECO:0000256" key="1">
    <source>
        <dbReference type="ARBA" id="ARBA00006360"/>
    </source>
</evidence>
<keyword evidence="6 11" id="KW-0547">Nucleotide-binding</keyword>
<organism evidence="14 15">
    <name type="scientific">Candidatus Shapirobacteria bacterium CG09_land_8_20_14_0_10_49_15</name>
    <dbReference type="NCBI Taxonomy" id="1974482"/>
    <lineage>
        <taxon>Bacteria</taxon>
        <taxon>Candidatus Shapironibacteriota</taxon>
    </lineage>
</organism>
<feature type="region of interest" description="Disordered" evidence="12">
    <location>
        <begin position="352"/>
        <end position="373"/>
    </location>
</feature>
<keyword evidence="8 11" id="KW-0067">ATP-binding</keyword>
<evidence type="ECO:0000256" key="6">
    <source>
        <dbReference type="ARBA" id="ARBA00022741"/>
    </source>
</evidence>
<keyword evidence="9 11" id="KW-0239">DNA-directed DNA polymerase</keyword>
<sequence>MDSATFYRKYRPQNLSQLDLNSIRQGLTDLVSSGRTPHALLFAGPKGIGKTSAARVLAKALNCQQKKNHEPCNRCEICQSITKGTALDLIEIDAASNRGIDDIRNLKEKISLAPTRCQYKVYIIDEAHMLTKEAFNALLKTLEEPPQHAVFILCTTEPEKLPATIISRCLRFNFQKAAMEEITGSLEKVVKGEKLKVAQGVLEAVARAADGSFRDGQKLLEQLSLAGGKITLAAAEQLLQQTATLQPQSLLGLLTQGQTQQALGEVDRVVAAGGDLIYFTQQLLDRLRLALLAKIGVQEIESPQELTEVGVTAIKQLIGLFSQAYKEIKFSPIPQLPLEMAIVEYVGARVSSPSESGSDQNGGGTVEVKSVGTRHEAPAKRALPAMPLHGGGAAGAAHRNGEFARLESKWADILEQVKPLNHSVQALLRACRLLDFDGKDLKLEVFYKFHKERLETEKCRQIVEQVTGQILETPVRLVCVLGQKEVAQGGQVGAHHDAPDEVPSASGADDILATAENIFK</sequence>
<dbReference type="GO" id="GO:0046872">
    <property type="term" value="F:metal ion binding"/>
    <property type="evidence" value="ECO:0007669"/>
    <property type="project" value="UniProtKB-KW"/>
</dbReference>
<evidence type="ECO:0000256" key="3">
    <source>
        <dbReference type="ARBA" id="ARBA00022695"/>
    </source>
</evidence>
<evidence type="ECO:0000313" key="14">
    <source>
        <dbReference type="EMBL" id="PIU02101.1"/>
    </source>
</evidence>
<dbReference type="SMART" id="SM00382">
    <property type="entry name" value="AAA"/>
    <property type="match status" value="1"/>
</dbReference>
<evidence type="ECO:0000256" key="9">
    <source>
        <dbReference type="ARBA" id="ARBA00022932"/>
    </source>
</evidence>
<gene>
    <name evidence="11 14" type="primary">dnaX</name>
    <name evidence="14" type="ORF">COT66_01960</name>
</gene>
<dbReference type="EMBL" id="PEZK01000028">
    <property type="protein sequence ID" value="PIU02101.1"/>
    <property type="molecule type" value="Genomic_DNA"/>
</dbReference>
<name>A0A2M6XAR5_9BACT</name>
<evidence type="ECO:0000256" key="8">
    <source>
        <dbReference type="ARBA" id="ARBA00022840"/>
    </source>
</evidence>
<dbReference type="Proteomes" id="UP000231214">
    <property type="component" value="Unassembled WGS sequence"/>
</dbReference>
<dbReference type="InterPro" id="IPR003593">
    <property type="entry name" value="AAA+_ATPase"/>
</dbReference>
<dbReference type="GO" id="GO:0005524">
    <property type="term" value="F:ATP binding"/>
    <property type="evidence" value="ECO:0007669"/>
    <property type="project" value="UniProtKB-KW"/>
</dbReference>
<evidence type="ECO:0000256" key="12">
    <source>
        <dbReference type="SAM" id="MobiDB-lite"/>
    </source>
</evidence>
<comment type="function">
    <text evidence="11">DNA polymerase III is a complex, multichain enzyme responsible for most of the replicative synthesis in bacteria. This DNA polymerase also exhibits 3' to 5' exonuclease activity.</text>
</comment>
<evidence type="ECO:0000313" key="15">
    <source>
        <dbReference type="Proteomes" id="UP000231214"/>
    </source>
</evidence>
<dbReference type="GO" id="GO:0006261">
    <property type="term" value="P:DNA-templated DNA replication"/>
    <property type="evidence" value="ECO:0007669"/>
    <property type="project" value="TreeGrafter"/>
</dbReference>
<evidence type="ECO:0000256" key="4">
    <source>
        <dbReference type="ARBA" id="ARBA00022705"/>
    </source>
</evidence>
<comment type="similarity">
    <text evidence="1 11">Belongs to the DnaX/STICHEL family.</text>
</comment>
<comment type="subunit">
    <text evidence="11">DNA polymerase III contains a core (composed of alpha, epsilon and theta chains) that associates with a tau subunit. This core dimerizes to form the POLIII' complex. PolIII' associates with the gamma complex (composed of gamma, delta, delta', psi and chi chains) and with the beta chain to form the complete DNA polymerase III complex.</text>
</comment>
<dbReference type="InterPro" id="IPR027417">
    <property type="entry name" value="P-loop_NTPase"/>
</dbReference>
<protein>
    <recommendedName>
        <fullName evidence="11">DNA polymerase III subunit gamma/tau</fullName>
        <ecNumber evidence="11">2.7.7.7</ecNumber>
    </recommendedName>
</protein>
<keyword evidence="2 11" id="KW-0808">Transferase</keyword>
<dbReference type="Gene3D" id="3.40.50.300">
    <property type="entry name" value="P-loop containing nucleotide triphosphate hydrolases"/>
    <property type="match status" value="1"/>
</dbReference>
<keyword evidence="7" id="KW-0862">Zinc</keyword>
<dbReference type="Pfam" id="PF12169">
    <property type="entry name" value="DNA_pol3_gamma3"/>
    <property type="match status" value="1"/>
</dbReference>
<feature type="domain" description="AAA+ ATPase" evidence="13">
    <location>
        <begin position="36"/>
        <end position="180"/>
    </location>
</feature>
<dbReference type="SUPFAM" id="SSF52540">
    <property type="entry name" value="P-loop containing nucleoside triphosphate hydrolases"/>
    <property type="match status" value="1"/>
</dbReference>
<dbReference type="GO" id="GO:0003677">
    <property type="term" value="F:DNA binding"/>
    <property type="evidence" value="ECO:0007669"/>
    <property type="project" value="InterPro"/>
</dbReference>